<dbReference type="AlphaFoldDB" id="A0A0V0QE60"/>
<accession>A0A0V0QE60</accession>
<evidence type="ECO:0000313" key="5">
    <source>
        <dbReference type="Proteomes" id="UP000054937"/>
    </source>
</evidence>
<dbReference type="PANTHER" id="PTHR18849:SF0">
    <property type="entry name" value="CILIA- AND FLAGELLA-ASSOCIATED PROTEIN 410-RELATED"/>
    <property type="match status" value="1"/>
</dbReference>
<keyword evidence="1" id="KW-0433">Leucine-rich repeat</keyword>
<dbReference type="OrthoDB" id="271226at2759"/>
<sequence length="352" mass="40945">MSDNGLDEGEEQQEIESEVGELIDQVPPKEQLVEILQKKIKQGLSVMGKTVETSSWAFTQLNCDGNNITDLYEVLYQYPHLRQISLARNKIEDCTSFTSIKYLCKLDLRQNNIQNFDQFNKEGQLEFLEELNLADNRLNSLDAFQLKNLKKLILDQNEISSAEKFQGHPSLQYLSLIKNKLQQMKELKDMPQLKTLIVQNNPIEQLSGLQNCNNLEILNLKNTQIEFLSAENLPELPSLKNLNFDDCKKLASLKEFENLNKYEKTLQIISCLNTPVQEENADIKKELIMFLPKLLNINEEPVEEDEVQAALQEKKEREEELLRQQQEEEEARRQAEEEAKNQENQQQEEDED</sequence>
<organism evidence="4 5">
    <name type="scientific">Pseudocohnilembus persalinus</name>
    <name type="common">Ciliate</name>
    <dbReference type="NCBI Taxonomy" id="266149"/>
    <lineage>
        <taxon>Eukaryota</taxon>
        <taxon>Sar</taxon>
        <taxon>Alveolata</taxon>
        <taxon>Ciliophora</taxon>
        <taxon>Intramacronucleata</taxon>
        <taxon>Oligohymenophorea</taxon>
        <taxon>Scuticociliatia</taxon>
        <taxon>Philasterida</taxon>
        <taxon>Pseudocohnilembidae</taxon>
        <taxon>Pseudocohnilembus</taxon>
    </lineage>
</organism>
<protein>
    <recommendedName>
        <fullName evidence="6">Leucine rich repeat protein</fullName>
    </recommendedName>
</protein>
<evidence type="ECO:0000256" key="2">
    <source>
        <dbReference type="ARBA" id="ARBA00022737"/>
    </source>
</evidence>
<dbReference type="InterPro" id="IPR032675">
    <property type="entry name" value="LRR_dom_sf"/>
</dbReference>
<feature type="region of interest" description="Disordered" evidence="3">
    <location>
        <begin position="303"/>
        <end position="352"/>
    </location>
</feature>
<dbReference type="EMBL" id="LDAU01000189">
    <property type="protein sequence ID" value="KRX00485.1"/>
    <property type="molecule type" value="Genomic_DNA"/>
</dbReference>
<dbReference type="InterPro" id="IPR001611">
    <property type="entry name" value="Leu-rich_rpt"/>
</dbReference>
<reference evidence="4 5" key="1">
    <citation type="journal article" date="2015" name="Sci. Rep.">
        <title>Genome of the facultative scuticociliatosis pathogen Pseudocohnilembus persalinus provides insight into its virulence through horizontal gene transfer.</title>
        <authorList>
            <person name="Xiong J."/>
            <person name="Wang G."/>
            <person name="Cheng J."/>
            <person name="Tian M."/>
            <person name="Pan X."/>
            <person name="Warren A."/>
            <person name="Jiang C."/>
            <person name="Yuan D."/>
            <person name="Miao W."/>
        </authorList>
    </citation>
    <scope>NUCLEOTIDE SEQUENCE [LARGE SCALE GENOMIC DNA]</scope>
    <source>
        <strain evidence="4">36N120E</strain>
    </source>
</reference>
<feature type="region of interest" description="Disordered" evidence="3">
    <location>
        <begin position="1"/>
        <end position="21"/>
    </location>
</feature>
<comment type="caution">
    <text evidence="4">The sequence shown here is derived from an EMBL/GenBank/DDBJ whole genome shotgun (WGS) entry which is preliminary data.</text>
</comment>
<keyword evidence="2" id="KW-0677">Repeat</keyword>
<evidence type="ECO:0008006" key="6">
    <source>
        <dbReference type="Google" id="ProtNLM"/>
    </source>
</evidence>
<dbReference type="Proteomes" id="UP000054937">
    <property type="component" value="Unassembled WGS sequence"/>
</dbReference>
<dbReference type="PROSITE" id="PS51450">
    <property type="entry name" value="LRR"/>
    <property type="match status" value="2"/>
</dbReference>
<dbReference type="Pfam" id="PF13855">
    <property type="entry name" value="LRR_8"/>
    <property type="match status" value="1"/>
</dbReference>
<dbReference type="SUPFAM" id="SSF52058">
    <property type="entry name" value="L domain-like"/>
    <property type="match status" value="1"/>
</dbReference>
<feature type="compositionally biased region" description="Basic and acidic residues" evidence="3">
    <location>
        <begin position="312"/>
        <end position="341"/>
    </location>
</feature>
<evidence type="ECO:0000256" key="3">
    <source>
        <dbReference type="SAM" id="MobiDB-lite"/>
    </source>
</evidence>
<evidence type="ECO:0000313" key="4">
    <source>
        <dbReference type="EMBL" id="KRX00485.1"/>
    </source>
</evidence>
<keyword evidence="5" id="KW-1185">Reference proteome</keyword>
<gene>
    <name evidence="4" type="ORF">PPERSA_03218</name>
</gene>
<dbReference type="PANTHER" id="PTHR18849">
    <property type="entry name" value="LEUCINE RICH REPEAT PROTEIN"/>
    <property type="match status" value="1"/>
</dbReference>
<dbReference type="OMA" id="NPCTDES"/>
<name>A0A0V0QE60_PSEPJ</name>
<proteinExistence type="predicted"/>
<evidence type="ECO:0000256" key="1">
    <source>
        <dbReference type="ARBA" id="ARBA00022614"/>
    </source>
</evidence>
<dbReference type="InParanoid" id="A0A0V0QE60"/>
<dbReference type="Gene3D" id="3.80.10.10">
    <property type="entry name" value="Ribonuclease Inhibitor"/>
    <property type="match status" value="2"/>
</dbReference>